<proteinExistence type="predicted"/>
<keyword evidence="3" id="KW-1185">Reference proteome</keyword>
<keyword evidence="1" id="KW-0472">Membrane</keyword>
<dbReference type="InParanoid" id="A0A078AUY2"/>
<feature type="transmembrane region" description="Helical" evidence="1">
    <location>
        <begin position="12"/>
        <end position="29"/>
    </location>
</feature>
<organism evidence="2 3">
    <name type="scientific">Stylonychia lemnae</name>
    <name type="common">Ciliate</name>
    <dbReference type="NCBI Taxonomy" id="5949"/>
    <lineage>
        <taxon>Eukaryota</taxon>
        <taxon>Sar</taxon>
        <taxon>Alveolata</taxon>
        <taxon>Ciliophora</taxon>
        <taxon>Intramacronucleata</taxon>
        <taxon>Spirotrichea</taxon>
        <taxon>Stichotrichia</taxon>
        <taxon>Sporadotrichida</taxon>
        <taxon>Oxytrichidae</taxon>
        <taxon>Stylonychinae</taxon>
        <taxon>Stylonychia</taxon>
    </lineage>
</organism>
<keyword evidence="1" id="KW-0812">Transmembrane</keyword>
<evidence type="ECO:0000256" key="1">
    <source>
        <dbReference type="SAM" id="Phobius"/>
    </source>
</evidence>
<keyword evidence="1" id="KW-1133">Transmembrane helix</keyword>
<evidence type="ECO:0000313" key="3">
    <source>
        <dbReference type="Proteomes" id="UP000039865"/>
    </source>
</evidence>
<name>A0A078AUY2_STYLE</name>
<reference evidence="2 3" key="1">
    <citation type="submission" date="2014-06" db="EMBL/GenBank/DDBJ databases">
        <authorList>
            <person name="Swart Estienne"/>
        </authorList>
    </citation>
    <scope>NUCLEOTIDE SEQUENCE [LARGE SCALE GENOMIC DNA]</scope>
    <source>
        <strain evidence="2 3">130c</strain>
    </source>
</reference>
<feature type="transmembrane region" description="Helical" evidence="1">
    <location>
        <begin position="35"/>
        <end position="52"/>
    </location>
</feature>
<gene>
    <name evidence="2" type="primary">Contig14379.g15326</name>
    <name evidence="2" type="ORF">STYLEM_15291</name>
</gene>
<protein>
    <submittedName>
        <fullName evidence="2">Uncharacterized protein</fullName>
    </submittedName>
</protein>
<dbReference type="Proteomes" id="UP000039865">
    <property type="component" value="Unassembled WGS sequence"/>
</dbReference>
<feature type="transmembrane region" description="Helical" evidence="1">
    <location>
        <begin position="73"/>
        <end position="95"/>
    </location>
</feature>
<dbReference type="AlphaFoldDB" id="A0A078AUY2"/>
<evidence type="ECO:0000313" key="2">
    <source>
        <dbReference type="EMBL" id="CDW86200.1"/>
    </source>
</evidence>
<sequence>MGIKEIFDSMSRFMDPIFGVLRIIFGSFVDSPADVLVVGYYFFFALILYWSMIGKETVRKYLGFLYGTFSKGLFYILANILFGILLGAAAVFNMIRFCQSSKDQKNDEPVL</sequence>
<dbReference type="EMBL" id="CCKQ01014439">
    <property type="protein sequence ID" value="CDW86200.1"/>
    <property type="molecule type" value="Genomic_DNA"/>
</dbReference>
<accession>A0A078AUY2</accession>